<gene>
    <name evidence="2" type="ORF">ABMA27_009831</name>
</gene>
<accession>A0ABR3H6M5</accession>
<organism evidence="2 3">
    <name type="scientific">Loxostege sticticalis</name>
    <name type="common">Beet webworm moth</name>
    <dbReference type="NCBI Taxonomy" id="481309"/>
    <lineage>
        <taxon>Eukaryota</taxon>
        <taxon>Metazoa</taxon>
        <taxon>Ecdysozoa</taxon>
        <taxon>Arthropoda</taxon>
        <taxon>Hexapoda</taxon>
        <taxon>Insecta</taxon>
        <taxon>Pterygota</taxon>
        <taxon>Neoptera</taxon>
        <taxon>Endopterygota</taxon>
        <taxon>Lepidoptera</taxon>
        <taxon>Glossata</taxon>
        <taxon>Ditrysia</taxon>
        <taxon>Pyraloidea</taxon>
        <taxon>Crambidae</taxon>
        <taxon>Pyraustinae</taxon>
        <taxon>Loxostege</taxon>
    </lineage>
</organism>
<sequence>MAAAKRSKVKLKDSDFDYTQSKAKFFQYVKNTPHKLLTRQQYTVALRFHVRASKTTLNSELHQAEIYWDSADDEVSGKKPVLIMNRRIHMSFSDSSPGPVVRYLPVEDTFDVLIKFHRLTHHGGLTQMINFASEKNYRTNAIYLEFILMSCNVCADSDVHNYEPETDVNKQIVVGRSGRRGFNRVVILDVVNIRSLPGGNFKFLLIYVDSDTFYTLLRPLLIKCPFEVATELLKIISSFGLPNEFSVPAKSRKFFTEAVELLSSLGLQSEDTIQVKSGLNGQSREIEQMFSQWMKRTGHQNWGLACHIYQWELNNEAPNLLALECFRGESGSSYSTVFNDSLCELPDQYKQYKQDPFLLDSDVNEADEIETIFMQTDAMTIRSRYETTEEEFTKLLDTNTTEAGSHTDIKLEQDIIDFSHSNADSFIHQMPEIIIKEETLNENNEENESPKSYDPSEYEEEYEASTELTPDITIKEELMIETMENVEDESNDEILG</sequence>
<dbReference type="EMBL" id="JBEUOH010000025">
    <property type="protein sequence ID" value="KAL0860442.1"/>
    <property type="molecule type" value="Genomic_DNA"/>
</dbReference>
<comment type="caution">
    <text evidence="2">The sequence shown here is derived from an EMBL/GenBank/DDBJ whole genome shotgun (WGS) entry which is preliminary data.</text>
</comment>
<keyword evidence="3" id="KW-1185">Reference proteome</keyword>
<reference evidence="2 3" key="1">
    <citation type="submission" date="2024-06" db="EMBL/GenBank/DDBJ databases">
        <title>A chromosome-level genome assembly of beet webworm, Loxostege sticticalis.</title>
        <authorList>
            <person name="Zhang Y."/>
        </authorList>
    </citation>
    <scope>NUCLEOTIDE SEQUENCE [LARGE SCALE GENOMIC DNA]</scope>
    <source>
        <strain evidence="2">AQ026</strain>
        <tissue evidence="2">Whole body</tissue>
    </source>
</reference>
<proteinExistence type="predicted"/>
<feature type="region of interest" description="Disordered" evidence="1">
    <location>
        <begin position="440"/>
        <end position="473"/>
    </location>
</feature>
<evidence type="ECO:0000256" key="1">
    <source>
        <dbReference type="SAM" id="MobiDB-lite"/>
    </source>
</evidence>
<name>A0ABR3H6M5_LOXSC</name>
<evidence type="ECO:0000313" key="3">
    <source>
        <dbReference type="Proteomes" id="UP001549920"/>
    </source>
</evidence>
<protein>
    <submittedName>
        <fullName evidence="2">Uncharacterized protein</fullName>
    </submittedName>
</protein>
<evidence type="ECO:0000313" key="2">
    <source>
        <dbReference type="EMBL" id="KAL0860442.1"/>
    </source>
</evidence>
<dbReference type="Proteomes" id="UP001549920">
    <property type="component" value="Unassembled WGS sequence"/>
</dbReference>